<dbReference type="PANTHER" id="PTHR42928">
    <property type="entry name" value="TRICARBOXYLATE-BINDING PROTEIN"/>
    <property type="match status" value="1"/>
</dbReference>
<dbReference type="Pfam" id="PF03401">
    <property type="entry name" value="TctC"/>
    <property type="match status" value="1"/>
</dbReference>
<organism evidence="3 4">
    <name type="scientific">Variovorax robiniae</name>
    <dbReference type="NCBI Taxonomy" id="1836199"/>
    <lineage>
        <taxon>Bacteria</taxon>
        <taxon>Pseudomonadati</taxon>
        <taxon>Pseudomonadota</taxon>
        <taxon>Betaproteobacteria</taxon>
        <taxon>Burkholderiales</taxon>
        <taxon>Comamonadaceae</taxon>
        <taxon>Variovorax</taxon>
    </lineage>
</organism>
<dbReference type="PIRSF" id="PIRSF017082">
    <property type="entry name" value="YflP"/>
    <property type="match status" value="1"/>
</dbReference>
<keyword evidence="2" id="KW-0732">Signal</keyword>
<dbReference type="Proteomes" id="UP001367030">
    <property type="component" value="Unassembled WGS sequence"/>
</dbReference>
<feature type="chain" id="PRO_5047024648" evidence="2">
    <location>
        <begin position="42"/>
        <end position="342"/>
    </location>
</feature>
<reference evidence="3 4" key="1">
    <citation type="submission" date="2024-03" db="EMBL/GenBank/DDBJ databases">
        <title>Novel species of the genus Variovorax.</title>
        <authorList>
            <person name="Liu Q."/>
            <person name="Xin Y.-H."/>
        </authorList>
    </citation>
    <scope>NUCLEOTIDE SEQUENCE [LARGE SCALE GENOMIC DNA]</scope>
    <source>
        <strain evidence="3 4">KACC 18901</strain>
    </source>
</reference>
<dbReference type="Gene3D" id="3.40.190.10">
    <property type="entry name" value="Periplasmic binding protein-like II"/>
    <property type="match status" value="1"/>
</dbReference>
<dbReference type="InterPro" id="IPR005064">
    <property type="entry name" value="BUG"/>
</dbReference>
<feature type="signal peptide" evidence="2">
    <location>
        <begin position="1"/>
        <end position="41"/>
    </location>
</feature>
<dbReference type="PANTHER" id="PTHR42928:SF5">
    <property type="entry name" value="BLR1237 PROTEIN"/>
    <property type="match status" value="1"/>
</dbReference>
<evidence type="ECO:0000313" key="3">
    <source>
        <dbReference type="EMBL" id="MEJ8858777.1"/>
    </source>
</evidence>
<sequence length="342" mass="36093">MKHLPEQHVPAQSPQRRRLLASAASISLTACGLLASPLVLAQSDYPNKPIKLVVPYAPGGFSDVVARAIASELQKNLGQAVVIDNRGGANGVIGTAAVAQAPADGYTVLLALDSHASNQSLFKTLPYDSIKDFAPVIFLGTAPMVMIANRDFAPNNAKELVQLLKAAPDSVSYASLGPGSQIQLAGRMLENSAGVRMTAVPYKGGAPALSDLMGGHIQVMFASATSAAPIIEQHRAKALGVASARRLSMLPDVPTFAEQGYPGVEMGFWVGMMARAGTPPTVIDKLRAATVQAVAQPEVAKQLRNLGLVVDLKGPADFDKFLQAEIVRWGDMLRRENVKPTD</sequence>
<comment type="caution">
    <text evidence="3">The sequence shown here is derived from an EMBL/GenBank/DDBJ whole genome shotgun (WGS) entry which is preliminary data.</text>
</comment>
<protein>
    <submittedName>
        <fullName evidence="3">Tripartite tricarboxylate transporter substrate binding protein</fullName>
    </submittedName>
</protein>
<dbReference type="EMBL" id="JBBKZS010000020">
    <property type="protein sequence ID" value="MEJ8858777.1"/>
    <property type="molecule type" value="Genomic_DNA"/>
</dbReference>
<dbReference type="RefSeq" id="WP_340338831.1">
    <property type="nucleotide sequence ID" value="NZ_JBBKZS010000020.1"/>
</dbReference>
<evidence type="ECO:0000256" key="1">
    <source>
        <dbReference type="ARBA" id="ARBA00006987"/>
    </source>
</evidence>
<dbReference type="SUPFAM" id="SSF53850">
    <property type="entry name" value="Periplasmic binding protein-like II"/>
    <property type="match status" value="1"/>
</dbReference>
<dbReference type="PROSITE" id="PS51257">
    <property type="entry name" value="PROKAR_LIPOPROTEIN"/>
    <property type="match status" value="1"/>
</dbReference>
<keyword evidence="4" id="KW-1185">Reference proteome</keyword>
<accession>A0ABU8XFW6</accession>
<dbReference type="InterPro" id="IPR042100">
    <property type="entry name" value="Bug_dom1"/>
</dbReference>
<evidence type="ECO:0000313" key="4">
    <source>
        <dbReference type="Proteomes" id="UP001367030"/>
    </source>
</evidence>
<comment type="similarity">
    <text evidence="1">Belongs to the UPF0065 (bug) family.</text>
</comment>
<evidence type="ECO:0000256" key="2">
    <source>
        <dbReference type="SAM" id="SignalP"/>
    </source>
</evidence>
<dbReference type="CDD" id="cd13578">
    <property type="entry name" value="PBP2_Bug27"/>
    <property type="match status" value="1"/>
</dbReference>
<gene>
    <name evidence="3" type="ORF">WKW79_29685</name>
</gene>
<proteinExistence type="inferred from homology"/>
<dbReference type="Gene3D" id="3.40.190.150">
    <property type="entry name" value="Bordetella uptake gene, domain 1"/>
    <property type="match status" value="1"/>
</dbReference>
<name>A0ABU8XFW6_9BURK</name>